<feature type="site" description="Interacts with tRNA" evidence="9">
    <location>
        <position position="176"/>
    </location>
</feature>
<keyword evidence="7 9" id="KW-0694">RNA-binding</keyword>
<evidence type="ECO:0000256" key="2">
    <source>
        <dbReference type="ARBA" id="ARBA00022555"/>
    </source>
</evidence>
<evidence type="ECO:0000256" key="8">
    <source>
        <dbReference type="ARBA" id="ARBA00023002"/>
    </source>
</evidence>
<feature type="site" description="Interacts with tRNA; defines subfamily-specific binding signature" evidence="9">
    <location>
        <position position="272"/>
    </location>
</feature>
<dbReference type="PROSITE" id="PS01136">
    <property type="entry name" value="UPF0034"/>
    <property type="match status" value="1"/>
</dbReference>
<sequence length="317" mass="35960">MRVILGPMEGVLDHLMREMLTEINDYDFCVTEFVRVVRQPLPDHVFYRLCPELRTDSRTRSGVPVKVQLLGQDPEWMAENAVRAANLGAYGIDLNFGCPAKMVNNSCGGAAMLQDPEKIYQVIKACREAVDSAIPVSAKIRLGWENPDDCFEIVDAVVQGGADELTVHARTKQGGYKASEIKWDYIDAIRRKTDIPLVANGEIWNFQDGQDCIATTGVDSLMVCRGAFNIPNLGNMVKHNVAPMPWSDVVDLLLRYSEYEVRGDKSKYYPNRVKQWFAYLRQAYPEAADLFRDIRTHMAVEPIVEHIQRYRDTLQQA</sequence>
<keyword evidence="4 9" id="KW-0288">FMN</keyword>
<feature type="active site" description="Proton donor" evidence="9">
    <location>
        <position position="98"/>
    </location>
</feature>
<keyword evidence="2 9" id="KW-0820">tRNA-binding</keyword>
<comment type="similarity">
    <text evidence="9">Belongs to the Dus family. DusC subfamily.</text>
</comment>
<feature type="site" description="Interacts with tRNA; defines subfamily-specific binding signature" evidence="9">
    <location>
        <position position="35"/>
    </location>
</feature>
<dbReference type="InterPro" id="IPR035587">
    <property type="entry name" value="DUS-like_FMN-bd"/>
</dbReference>
<dbReference type="PANTHER" id="PTHR11082">
    <property type="entry name" value="TRNA-DIHYDROURIDINE SYNTHASE"/>
    <property type="match status" value="1"/>
</dbReference>
<dbReference type="InterPro" id="IPR018517">
    <property type="entry name" value="tRNA_hU_synthase_CS"/>
</dbReference>
<keyword evidence="13" id="KW-1185">Reference proteome</keyword>
<comment type="similarity">
    <text evidence="10">Belongs to the dus family.</text>
</comment>
<dbReference type="PANTHER" id="PTHR11082:SF26">
    <property type="entry name" value="TRNA-DIHYDROURIDINE(16) SYNTHASE"/>
    <property type="match status" value="1"/>
</dbReference>
<gene>
    <name evidence="9 12" type="primary">dusC</name>
    <name evidence="12" type="ORF">LDJ79_10470</name>
</gene>
<evidence type="ECO:0000313" key="12">
    <source>
        <dbReference type="EMBL" id="MCA2016538.1"/>
    </source>
</evidence>
<dbReference type="PIRSF" id="PIRSF006621">
    <property type="entry name" value="Dus"/>
    <property type="match status" value="1"/>
</dbReference>
<feature type="binding site" evidence="9">
    <location>
        <begin position="200"/>
        <end position="202"/>
    </location>
    <ligand>
        <name>FMN</name>
        <dbReference type="ChEBI" id="CHEBI:58210"/>
    </ligand>
</feature>
<dbReference type="InterPro" id="IPR032886">
    <property type="entry name" value="DusC"/>
</dbReference>
<dbReference type="InterPro" id="IPR013785">
    <property type="entry name" value="Aldolase_TIM"/>
</dbReference>
<feature type="site" description="Interacts with tRNA; defines subfamily-specific binding signature" evidence="9">
    <location>
        <position position="274"/>
    </location>
</feature>
<feature type="domain" description="DUS-like FMN-binding" evidence="11">
    <location>
        <begin position="5"/>
        <end position="284"/>
    </location>
</feature>
<evidence type="ECO:0000256" key="10">
    <source>
        <dbReference type="PIRNR" id="PIRNR006621"/>
    </source>
</evidence>
<comment type="catalytic activity">
    <reaction evidence="9">
        <text>5,6-dihydrouridine(16) in tRNA + NADP(+) = uridine(16) in tRNA + NADPH + H(+)</text>
        <dbReference type="Rhea" id="RHEA:53376"/>
        <dbReference type="Rhea" id="RHEA-COMP:13543"/>
        <dbReference type="Rhea" id="RHEA-COMP:13544"/>
        <dbReference type="ChEBI" id="CHEBI:15378"/>
        <dbReference type="ChEBI" id="CHEBI:57783"/>
        <dbReference type="ChEBI" id="CHEBI:58349"/>
        <dbReference type="ChEBI" id="CHEBI:65315"/>
        <dbReference type="ChEBI" id="CHEBI:74443"/>
    </reaction>
</comment>
<evidence type="ECO:0000256" key="1">
    <source>
        <dbReference type="ARBA" id="ARBA00001917"/>
    </source>
</evidence>
<comment type="cofactor">
    <cofactor evidence="1 9 10">
        <name>FMN</name>
        <dbReference type="ChEBI" id="CHEBI:58210"/>
    </cofactor>
</comment>
<dbReference type="EC" id="1.3.1.-" evidence="9"/>
<proteinExistence type="inferred from homology"/>
<feature type="binding site" evidence="9">
    <location>
        <position position="68"/>
    </location>
    <ligand>
        <name>FMN</name>
        <dbReference type="ChEBI" id="CHEBI:58210"/>
    </ligand>
</feature>
<evidence type="ECO:0000256" key="4">
    <source>
        <dbReference type="ARBA" id="ARBA00022643"/>
    </source>
</evidence>
<dbReference type="CDD" id="cd02801">
    <property type="entry name" value="DUS_like_FMN"/>
    <property type="match status" value="1"/>
</dbReference>
<evidence type="ECO:0000256" key="7">
    <source>
        <dbReference type="ARBA" id="ARBA00022884"/>
    </source>
</evidence>
<evidence type="ECO:0000256" key="3">
    <source>
        <dbReference type="ARBA" id="ARBA00022630"/>
    </source>
</evidence>
<dbReference type="Proteomes" id="UP001199044">
    <property type="component" value="Unassembled WGS sequence"/>
</dbReference>
<dbReference type="GO" id="GO:0016491">
    <property type="term" value="F:oxidoreductase activity"/>
    <property type="evidence" value="ECO:0007669"/>
    <property type="project" value="UniProtKB-KW"/>
</dbReference>
<dbReference type="HAMAP" id="MF_02043">
    <property type="entry name" value="DusC_subfam"/>
    <property type="match status" value="1"/>
</dbReference>
<dbReference type="InterPro" id="IPR001269">
    <property type="entry name" value="DUS_fam"/>
</dbReference>
<reference evidence="13" key="1">
    <citation type="submission" date="2023-07" db="EMBL/GenBank/DDBJ databases">
        <title>Molecular identification of indigenous halophilic bacteria isolated from red sea cost, biodegradation of synthetic dyes and assessment of degraded metabolite toxicity.</title>
        <authorList>
            <person name="Chaieb K."/>
            <person name="Altayb H.N."/>
        </authorList>
    </citation>
    <scope>NUCLEOTIDE SEQUENCE [LARGE SCALE GENOMIC DNA]</scope>
    <source>
        <strain evidence="13">K20</strain>
    </source>
</reference>
<comment type="caution">
    <text evidence="12">The sequence shown here is derived from an EMBL/GenBank/DDBJ whole genome shotgun (WGS) entry which is preliminary data.</text>
</comment>
<dbReference type="EMBL" id="JAIWIU010000061">
    <property type="protein sequence ID" value="MCA2016538.1"/>
    <property type="molecule type" value="Genomic_DNA"/>
</dbReference>
<dbReference type="InterPro" id="IPR042270">
    <property type="entry name" value="DusC_C"/>
</dbReference>
<evidence type="ECO:0000313" key="13">
    <source>
        <dbReference type="Proteomes" id="UP001199044"/>
    </source>
</evidence>
<keyword evidence="3 9" id="KW-0285">Flavoprotein</keyword>
<feature type="binding site" evidence="9">
    <location>
        <begin position="224"/>
        <end position="225"/>
    </location>
    <ligand>
        <name>FMN</name>
        <dbReference type="ChEBI" id="CHEBI:58210"/>
    </ligand>
</feature>
<keyword evidence="6 9" id="KW-0521">NADP</keyword>
<name>A0ABS7YLI9_9VIBR</name>
<feature type="site" description="Interacts with tRNA; defines subfamily-specific binding signature" evidence="9">
    <location>
        <position position="295"/>
    </location>
</feature>
<comment type="catalytic activity">
    <reaction evidence="9">
        <text>5,6-dihydrouridine(16) in tRNA + NAD(+) = uridine(16) in tRNA + NADH + H(+)</text>
        <dbReference type="Rhea" id="RHEA:53380"/>
        <dbReference type="Rhea" id="RHEA-COMP:13543"/>
        <dbReference type="Rhea" id="RHEA-COMP:13544"/>
        <dbReference type="ChEBI" id="CHEBI:15378"/>
        <dbReference type="ChEBI" id="CHEBI:57540"/>
        <dbReference type="ChEBI" id="CHEBI:57945"/>
        <dbReference type="ChEBI" id="CHEBI:65315"/>
        <dbReference type="ChEBI" id="CHEBI:74443"/>
    </reaction>
</comment>
<evidence type="ECO:0000256" key="6">
    <source>
        <dbReference type="ARBA" id="ARBA00022857"/>
    </source>
</evidence>
<dbReference type="Pfam" id="PF01207">
    <property type="entry name" value="Dus"/>
    <property type="match status" value="1"/>
</dbReference>
<accession>A0ABS7YLI9</accession>
<dbReference type="SUPFAM" id="SSF51395">
    <property type="entry name" value="FMN-linked oxidoreductases"/>
    <property type="match status" value="1"/>
</dbReference>
<dbReference type="Gene3D" id="3.20.20.70">
    <property type="entry name" value="Aldolase class I"/>
    <property type="match status" value="1"/>
</dbReference>
<keyword evidence="5 9" id="KW-0819">tRNA processing</keyword>
<evidence type="ECO:0000259" key="11">
    <source>
        <dbReference type="Pfam" id="PF01207"/>
    </source>
</evidence>
<dbReference type="NCBIfam" id="NF007838">
    <property type="entry name" value="PRK10550.1"/>
    <property type="match status" value="1"/>
</dbReference>
<feature type="site" description="Interacts with tRNA" evidence="9">
    <location>
        <position position="95"/>
    </location>
</feature>
<dbReference type="RefSeq" id="WP_225250525.1">
    <property type="nucleotide sequence ID" value="NZ_JAIWIU010000061.1"/>
</dbReference>
<protein>
    <recommendedName>
        <fullName evidence="9">tRNA-dihydrouridine(16) synthase</fullName>
        <ecNumber evidence="9">1.3.1.-</ecNumber>
    </recommendedName>
    <alternativeName>
        <fullName evidence="9">U16-specific dihydrouridine synthase</fullName>
        <shortName evidence="9">U16-specific Dus</shortName>
    </alternativeName>
    <alternativeName>
        <fullName evidence="9">tRNA-dihydrouridine synthase C</fullName>
    </alternativeName>
</protein>
<feature type="binding site" evidence="9">
    <location>
        <position position="139"/>
    </location>
    <ligand>
        <name>FMN</name>
        <dbReference type="ChEBI" id="CHEBI:58210"/>
    </ligand>
</feature>
<keyword evidence="8 9" id="KW-0560">Oxidoreductase</keyword>
<evidence type="ECO:0000256" key="9">
    <source>
        <dbReference type="HAMAP-Rule" id="MF_02043"/>
    </source>
</evidence>
<comment type="function">
    <text evidence="9">Catalyzes the synthesis of 5,6-dihydrouridine (D), a modified base found in the D-loop of most tRNAs, via the reduction of the C5-C6 double bond in target uridines. Specifically modifies U16 in tRNAs.</text>
</comment>
<evidence type="ECO:0000256" key="5">
    <source>
        <dbReference type="ARBA" id="ARBA00022694"/>
    </source>
</evidence>
<organism evidence="12 13">
    <name type="scientific">Vibrio tritonius</name>
    <dbReference type="NCBI Taxonomy" id="1435069"/>
    <lineage>
        <taxon>Bacteria</taxon>
        <taxon>Pseudomonadati</taxon>
        <taxon>Pseudomonadota</taxon>
        <taxon>Gammaproteobacteria</taxon>
        <taxon>Vibrionales</taxon>
        <taxon>Vibrionaceae</taxon>
        <taxon>Vibrio</taxon>
    </lineage>
</organism>
<dbReference type="Gene3D" id="1.20.225.30">
    <property type="entry name" value="Dihydrouridine synthase, C-terminal recognition domain"/>
    <property type="match status" value="1"/>
</dbReference>
<feature type="site" description="Interacts with tRNA" evidence="9">
    <location>
        <position position="279"/>
    </location>
</feature>